<dbReference type="STRING" id="1802505.A3D01_00440"/>
<evidence type="ECO:0000259" key="2">
    <source>
        <dbReference type="Pfam" id="PF22725"/>
    </source>
</evidence>
<dbReference type="SUPFAM" id="SSF51735">
    <property type="entry name" value="NAD(P)-binding Rossmann-fold domains"/>
    <property type="match status" value="1"/>
</dbReference>
<proteinExistence type="predicted"/>
<dbReference type="InterPro" id="IPR000683">
    <property type="entry name" value="Gfo/Idh/MocA-like_OxRdtase_N"/>
</dbReference>
<dbReference type="InterPro" id="IPR051450">
    <property type="entry name" value="Gfo/Idh/MocA_Oxidoreductases"/>
</dbReference>
<dbReference type="Gene3D" id="3.40.50.720">
    <property type="entry name" value="NAD(P)-binding Rossmann-like Domain"/>
    <property type="match status" value="1"/>
</dbReference>
<dbReference type="AlphaFoldDB" id="A0A1F7Z1M1"/>
<dbReference type="Proteomes" id="UP000177169">
    <property type="component" value="Unassembled WGS sequence"/>
</dbReference>
<evidence type="ECO:0000313" key="3">
    <source>
        <dbReference type="EMBL" id="OGM33344.1"/>
    </source>
</evidence>
<dbReference type="Pfam" id="PF01408">
    <property type="entry name" value="GFO_IDH_MocA"/>
    <property type="match status" value="1"/>
</dbReference>
<dbReference type="InterPro" id="IPR055170">
    <property type="entry name" value="GFO_IDH_MocA-like_dom"/>
</dbReference>
<dbReference type="InterPro" id="IPR036291">
    <property type="entry name" value="NAD(P)-bd_dom_sf"/>
</dbReference>
<dbReference type="EMBL" id="MGGR01000019">
    <property type="protein sequence ID" value="OGM33344.1"/>
    <property type="molecule type" value="Genomic_DNA"/>
</dbReference>
<dbReference type="GO" id="GO:0000166">
    <property type="term" value="F:nucleotide binding"/>
    <property type="evidence" value="ECO:0007669"/>
    <property type="project" value="InterPro"/>
</dbReference>
<protein>
    <submittedName>
        <fullName evidence="3">Uncharacterized protein</fullName>
    </submittedName>
</protein>
<feature type="domain" description="Gfo/Idh/MocA-like oxidoreductase N-terminal" evidence="1">
    <location>
        <begin position="4"/>
        <end position="123"/>
    </location>
</feature>
<comment type="caution">
    <text evidence="3">The sequence shown here is derived from an EMBL/GenBank/DDBJ whole genome shotgun (WGS) entry which is preliminary data.</text>
</comment>
<evidence type="ECO:0000259" key="1">
    <source>
        <dbReference type="Pfam" id="PF01408"/>
    </source>
</evidence>
<reference evidence="3 4" key="1">
    <citation type="journal article" date="2016" name="Nat. Commun.">
        <title>Thousands of microbial genomes shed light on interconnected biogeochemical processes in an aquifer system.</title>
        <authorList>
            <person name="Anantharaman K."/>
            <person name="Brown C.T."/>
            <person name="Hug L.A."/>
            <person name="Sharon I."/>
            <person name="Castelle C.J."/>
            <person name="Probst A.J."/>
            <person name="Thomas B.C."/>
            <person name="Singh A."/>
            <person name="Wilkins M.J."/>
            <person name="Karaoz U."/>
            <person name="Brodie E.L."/>
            <person name="Williams K.H."/>
            <person name="Hubbard S.S."/>
            <person name="Banfield J.F."/>
        </authorList>
    </citation>
    <scope>NUCLEOTIDE SEQUENCE [LARGE SCALE GENOMIC DNA]</scope>
</reference>
<dbReference type="Gene3D" id="3.30.360.10">
    <property type="entry name" value="Dihydrodipicolinate Reductase, domain 2"/>
    <property type="match status" value="1"/>
</dbReference>
<organism evidence="3 4">
    <name type="scientific">Candidatus Woesebacteria bacterium RIFCSPHIGHO2_02_FULL_39_13</name>
    <dbReference type="NCBI Taxonomy" id="1802505"/>
    <lineage>
        <taxon>Bacteria</taxon>
        <taxon>Candidatus Woeseibacteriota</taxon>
    </lineage>
</organism>
<accession>A0A1F7Z1M1</accession>
<name>A0A1F7Z1M1_9BACT</name>
<dbReference type="PANTHER" id="PTHR43377:SF6">
    <property type="entry name" value="GFO_IDH_MOCA-LIKE OXIDOREDUCTASE N-TERMINAL DOMAIN-CONTAINING PROTEIN"/>
    <property type="match status" value="1"/>
</dbReference>
<gene>
    <name evidence="3" type="ORF">A3D01_00440</name>
</gene>
<dbReference type="SUPFAM" id="SSF55347">
    <property type="entry name" value="Glyceraldehyde-3-phosphate dehydrogenase-like, C-terminal domain"/>
    <property type="match status" value="1"/>
</dbReference>
<feature type="domain" description="GFO/IDH/MocA-like oxidoreductase" evidence="2">
    <location>
        <begin position="131"/>
        <end position="239"/>
    </location>
</feature>
<dbReference type="PANTHER" id="PTHR43377">
    <property type="entry name" value="BILIVERDIN REDUCTASE A"/>
    <property type="match status" value="1"/>
</dbReference>
<sequence length="324" mass="37070">MVNLNIALIGHGYWGKILFRNLQNTQSAQVTAICDKNQKLVSQLRLSNSQILVTCDLKEITSSKNIDAVVIATPAETHYKIAKSILWSGKHVLLEKPMALNKNHALELKKLADRKKLILMIDHTYLYAPEIRAAKQIVDSGDLGEIRFIETTRIGPGQYKVGCDVVWDFAPHDVSILYYFLGLPSKLSQVKSRIIDKKRADVSNLYFKFSNGCEAHVHLSWLSPLKIRKILIIGAKKTLFLEQVNNEEEMSMYLNDCYFKNSKKLLNYYKPIKNLQKLNNLPYVEPLRNVCHEFITSIINHTYPISDGQLGYEVVTIIEKIHNQ</sequence>
<dbReference type="Pfam" id="PF22725">
    <property type="entry name" value="GFO_IDH_MocA_C3"/>
    <property type="match status" value="1"/>
</dbReference>
<evidence type="ECO:0000313" key="4">
    <source>
        <dbReference type="Proteomes" id="UP000177169"/>
    </source>
</evidence>